<dbReference type="Gene3D" id="1.50.10.10">
    <property type="match status" value="1"/>
</dbReference>
<dbReference type="Proteomes" id="UP000324233">
    <property type="component" value="Chromosome"/>
</dbReference>
<dbReference type="CDD" id="cd02850">
    <property type="entry name" value="E_set_Cellulase_N"/>
    <property type="match status" value="1"/>
</dbReference>
<dbReference type="SUPFAM" id="SSF81296">
    <property type="entry name" value="E set domains"/>
    <property type="match status" value="1"/>
</dbReference>
<dbReference type="InterPro" id="IPR013783">
    <property type="entry name" value="Ig-like_fold"/>
</dbReference>
<name>A0A5B9VWS8_9BACT</name>
<proteinExistence type="inferred from homology"/>
<dbReference type="GO" id="GO:0000272">
    <property type="term" value="P:polysaccharide catabolic process"/>
    <property type="evidence" value="ECO:0007669"/>
    <property type="project" value="UniProtKB-KW"/>
</dbReference>
<evidence type="ECO:0000256" key="3">
    <source>
        <dbReference type="ARBA" id="ARBA00023326"/>
    </source>
</evidence>
<evidence type="ECO:0000256" key="2">
    <source>
        <dbReference type="ARBA" id="ARBA00023277"/>
    </source>
</evidence>
<dbReference type="OrthoDB" id="9808897at2"/>
<dbReference type="RefSeq" id="WP_148592096.1">
    <property type="nucleotide sequence ID" value="NZ_CP042997.1"/>
</dbReference>
<keyword evidence="6" id="KW-0378">Hydrolase</keyword>
<dbReference type="SUPFAM" id="SSF48208">
    <property type="entry name" value="Six-hairpin glycosidases"/>
    <property type="match status" value="1"/>
</dbReference>
<keyword evidence="2" id="KW-0119">Carbohydrate metabolism</keyword>
<dbReference type="AlphaFoldDB" id="A0A5B9VWS8"/>
<dbReference type="InterPro" id="IPR012341">
    <property type="entry name" value="6hp_glycosidase-like_sf"/>
</dbReference>
<evidence type="ECO:0000259" key="4">
    <source>
        <dbReference type="Pfam" id="PF00759"/>
    </source>
</evidence>
<evidence type="ECO:0000313" key="6">
    <source>
        <dbReference type="EMBL" id="QEH32718.1"/>
    </source>
</evidence>
<dbReference type="EMBL" id="CP042997">
    <property type="protein sequence ID" value="QEH32718.1"/>
    <property type="molecule type" value="Genomic_DNA"/>
</dbReference>
<gene>
    <name evidence="6" type="primary">celD</name>
    <name evidence="6" type="ORF">OJF2_11970</name>
</gene>
<reference evidence="6 7" key="1">
    <citation type="submission" date="2019-08" db="EMBL/GenBank/DDBJ databases">
        <title>Deep-cultivation of Planctomycetes and their phenomic and genomic characterization uncovers novel biology.</title>
        <authorList>
            <person name="Wiegand S."/>
            <person name="Jogler M."/>
            <person name="Boedeker C."/>
            <person name="Pinto D."/>
            <person name="Vollmers J."/>
            <person name="Rivas-Marin E."/>
            <person name="Kohn T."/>
            <person name="Peeters S.H."/>
            <person name="Heuer A."/>
            <person name="Rast P."/>
            <person name="Oberbeckmann S."/>
            <person name="Bunk B."/>
            <person name="Jeske O."/>
            <person name="Meyerdierks A."/>
            <person name="Storesund J.E."/>
            <person name="Kallscheuer N."/>
            <person name="Luecker S."/>
            <person name="Lage O.M."/>
            <person name="Pohl T."/>
            <person name="Merkel B.J."/>
            <person name="Hornburger P."/>
            <person name="Mueller R.-W."/>
            <person name="Bruemmer F."/>
            <person name="Labrenz M."/>
            <person name="Spormann A.M."/>
            <person name="Op den Camp H."/>
            <person name="Overmann J."/>
            <person name="Amann R."/>
            <person name="Jetten M.S.M."/>
            <person name="Mascher T."/>
            <person name="Medema M.H."/>
            <person name="Devos D.P."/>
            <person name="Kaster A.-K."/>
            <person name="Ovreas L."/>
            <person name="Rohde M."/>
            <person name="Galperin M.Y."/>
            <person name="Jogler C."/>
        </authorList>
    </citation>
    <scope>NUCLEOTIDE SEQUENCE [LARGE SCALE GENOMIC DNA]</scope>
    <source>
        <strain evidence="6 7">OJF2</strain>
    </source>
</reference>
<evidence type="ECO:0000313" key="7">
    <source>
        <dbReference type="Proteomes" id="UP000324233"/>
    </source>
</evidence>
<protein>
    <submittedName>
        <fullName evidence="6">Endoglucanase D</fullName>
        <ecNumber evidence="6">3.2.1.4</ecNumber>
    </submittedName>
</protein>
<comment type="similarity">
    <text evidence="1">Belongs to the glycosyl hydrolase 9 (cellulase E) family.</text>
</comment>
<keyword evidence="6" id="KW-0326">Glycosidase</keyword>
<dbReference type="Pfam" id="PF02927">
    <property type="entry name" value="CelD_N"/>
    <property type="match status" value="1"/>
</dbReference>
<keyword evidence="3" id="KW-0624">Polysaccharide degradation</keyword>
<feature type="domain" description="Cellulase Ig-like" evidence="5">
    <location>
        <begin position="408"/>
        <end position="508"/>
    </location>
</feature>
<dbReference type="KEGG" id="agv:OJF2_11970"/>
<evidence type="ECO:0000259" key="5">
    <source>
        <dbReference type="Pfam" id="PF02927"/>
    </source>
</evidence>
<dbReference type="GO" id="GO:0008810">
    <property type="term" value="F:cellulase activity"/>
    <property type="evidence" value="ECO:0007669"/>
    <property type="project" value="UniProtKB-EC"/>
</dbReference>
<sequence>MKGIDGLLGATAWIVAGAMAASQPPPGPRDGVVSLPPFDRPPLFAYTDYEKAVRLDCGMLRVSAPTNKGGFRVVFQPALDLASTDDRCPVLVATIHEGNRAKAVRVQLYSGDASAGWTYRLEGRPTGVELRLEPADGAGLITPHEREKSIDLAKVGQLQIQGDWGDGPIDVSFRRVEIAPPSPEAKDARAASMKREQEKAAAARLAKEAARRAIRHGADGPKVVHVGAVASEVLGITLVEGTSRHNGYVPYVPLPGDEIVGEGKVAAWVDGKVVLDAPEKRTLRRVVGGQTREIGYVVGGRDGTRLLWPFEERSGEDLQKLTAGDRNSYRILSRDDPAYAGGKEPKAVHRKTKPIDRVFPGQQQILRHAIYLVLPSPLVGGMTYTVELLGVNASVPSVRYAHDTRVATSEAIHVQQVGYRPDDPYKRAFLSIWLGSGAAYTHGGVSTFELLDPAGKAVFSGRAVLALAADGKESMKGAANHSGTAIWALDFSAFSTPGAYRVRVPGIGTSEPFPIGETVWEGAFRKAMHGFLAQRSGIALGPPFTTFVRPRDMHPADGWKVFRSRTSSVEAARGGDWFAGLLKGRTDELRPEAWGGYHDAGDFDRSSGHLWASYLHLELYELFPGYFRGLKLALPPAEADDRLPDVINEALWNLDCFRRLQEPDGGVSGGIESSAHPRAGEASFVESLLLMTYAPDAASSYTFAAVAAKAARLLGPLDASLSRTYAEAAARAWGWAESHRGDAAGSAEQASAAGDARNVAAAELLWLTAEAAYDAAFRQTTKVAADGWVIEQQNGAFTYARLPAGLGDPSVKAQARRKLLAQADAAIAYGDGNAFGLTTEIDGLPLIGPVGAFTTPGMISRVLPRAHFLSGDRKYLAAAVRAANFSLGANPDNQAMTTGVGRHAPKAPLHFDSRFSGQEAPAGLTVYGAYDAESLPDFARGNDWVHTWYVGSTMVPDSRTWPPAEGYVDFFLWPMMNEFTIAQNLGPTSYWWGYLAARGGR</sequence>
<evidence type="ECO:0000256" key="1">
    <source>
        <dbReference type="ARBA" id="ARBA00007072"/>
    </source>
</evidence>
<dbReference type="Pfam" id="PF00759">
    <property type="entry name" value="Glyco_hydro_9"/>
    <property type="match status" value="1"/>
</dbReference>
<accession>A0A5B9VWS8</accession>
<keyword evidence="7" id="KW-1185">Reference proteome</keyword>
<dbReference type="InterPro" id="IPR004197">
    <property type="entry name" value="Cellulase_Ig-like"/>
</dbReference>
<dbReference type="InterPro" id="IPR001701">
    <property type="entry name" value="Glyco_hydro_9"/>
</dbReference>
<dbReference type="InterPro" id="IPR008928">
    <property type="entry name" value="6-hairpin_glycosidase_sf"/>
</dbReference>
<dbReference type="EC" id="3.2.1.4" evidence="6"/>
<organism evidence="6 7">
    <name type="scientific">Aquisphaera giovannonii</name>
    <dbReference type="NCBI Taxonomy" id="406548"/>
    <lineage>
        <taxon>Bacteria</taxon>
        <taxon>Pseudomonadati</taxon>
        <taxon>Planctomycetota</taxon>
        <taxon>Planctomycetia</taxon>
        <taxon>Isosphaerales</taxon>
        <taxon>Isosphaeraceae</taxon>
        <taxon>Aquisphaera</taxon>
    </lineage>
</organism>
<dbReference type="InterPro" id="IPR014756">
    <property type="entry name" value="Ig_E-set"/>
</dbReference>
<feature type="domain" description="Glycoside hydrolase family 9" evidence="4">
    <location>
        <begin position="522"/>
        <end position="929"/>
    </location>
</feature>
<dbReference type="Gene3D" id="2.60.40.10">
    <property type="entry name" value="Immunoglobulins"/>
    <property type="match status" value="1"/>
</dbReference>